<dbReference type="PROSITE" id="PS00028">
    <property type="entry name" value="ZINC_FINGER_C2H2_1"/>
    <property type="match status" value="2"/>
</dbReference>
<reference evidence="10 11" key="1">
    <citation type="journal article" date="2018" name="Nat. Ecol. Evol.">
        <title>Genomic signatures of mitonuclear coevolution across populations of Tigriopus californicus.</title>
        <authorList>
            <person name="Barreto F.S."/>
            <person name="Watson E.T."/>
            <person name="Lima T.G."/>
            <person name="Willett C.S."/>
            <person name="Edmands S."/>
            <person name="Li W."/>
            <person name="Burton R.S."/>
        </authorList>
    </citation>
    <scope>NUCLEOTIDE SEQUENCE [LARGE SCALE GENOMIC DNA]</scope>
    <source>
        <strain evidence="10 11">San Diego</strain>
    </source>
</reference>
<dbReference type="GO" id="GO:0008270">
    <property type="term" value="F:zinc ion binding"/>
    <property type="evidence" value="ECO:0007669"/>
    <property type="project" value="UniProtKB-KW"/>
</dbReference>
<dbReference type="Proteomes" id="UP000318571">
    <property type="component" value="Chromosome 6"/>
</dbReference>
<dbReference type="PANTHER" id="PTHR24376:SF235">
    <property type="entry name" value="C2H2-TYPE DOMAIN-CONTAINING PROTEIN"/>
    <property type="match status" value="1"/>
</dbReference>
<keyword evidence="2" id="KW-0479">Metal-binding</keyword>
<dbReference type="InterPro" id="IPR013087">
    <property type="entry name" value="Znf_C2H2_type"/>
</dbReference>
<dbReference type="EMBL" id="VCGU01000002">
    <property type="protein sequence ID" value="TRY79815.1"/>
    <property type="molecule type" value="Genomic_DNA"/>
</dbReference>
<proteinExistence type="predicted"/>
<keyword evidence="3" id="KW-0677">Repeat</keyword>
<evidence type="ECO:0000256" key="7">
    <source>
        <dbReference type="PROSITE-ProRule" id="PRU00042"/>
    </source>
</evidence>
<keyword evidence="11" id="KW-1185">Reference proteome</keyword>
<keyword evidence="6" id="KW-0539">Nucleus</keyword>
<dbReference type="GO" id="GO:0005634">
    <property type="term" value="C:nucleus"/>
    <property type="evidence" value="ECO:0007669"/>
    <property type="project" value="UniProtKB-SubCell"/>
</dbReference>
<evidence type="ECO:0000256" key="3">
    <source>
        <dbReference type="ARBA" id="ARBA00022737"/>
    </source>
</evidence>
<evidence type="ECO:0000256" key="5">
    <source>
        <dbReference type="ARBA" id="ARBA00022833"/>
    </source>
</evidence>
<protein>
    <recommendedName>
        <fullName evidence="9">C2H2-type domain-containing protein</fullName>
    </recommendedName>
</protein>
<comment type="caution">
    <text evidence="10">The sequence shown here is derived from an EMBL/GenBank/DDBJ whole genome shotgun (WGS) entry which is preliminary data.</text>
</comment>
<organism evidence="10 11">
    <name type="scientific">Tigriopus californicus</name>
    <name type="common">Marine copepod</name>
    <dbReference type="NCBI Taxonomy" id="6832"/>
    <lineage>
        <taxon>Eukaryota</taxon>
        <taxon>Metazoa</taxon>
        <taxon>Ecdysozoa</taxon>
        <taxon>Arthropoda</taxon>
        <taxon>Crustacea</taxon>
        <taxon>Multicrustacea</taxon>
        <taxon>Hexanauplia</taxon>
        <taxon>Copepoda</taxon>
        <taxon>Harpacticoida</taxon>
        <taxon>Harpacticidae</taxon>
        <taxon>Tigriopus</taxon>
    </lineage>
</organism>
<dbReference type="SMART" id="SM00355">
    <property type="entry name" value="ZnF_C2H2"/>
    <property type="match status" value="6"/>
</dbReference>
<evidence type="ECO:0000313" key="11">
    <source>
        <dbReference type="Proteomes" id="UP000318571"/>
    </source>
</evidence>
<evidence type="ECO:0000256" key="2">
    <source>
        <dbReference type="ARBA" id="ARBA00022723"/>
    </source>
</evidence>
<feature type="domain" description="C2H2-type" evidence="9">
    <location>
        <begin position="481"/>
        <end position="508"/>
    </location>
</feature>
<comment type="subcellular location">
    <subcellularLocation>
        <location evidence="1">Nucleus</location>
    </subcellularLocation>
</comment>
<feature type="compositionally biased region" description="Basic and acidic residues" evidence="8">
    <location>
        <begin position="504"/>
        <end position="526"/>
    </location>
</feature>
<evidence type="ECO:0000313" key="10">
    <source>
        <dbReference type="EMBL" id="TRY79815.1"/>
    </source>
</evidence>
<sequence>MPRRKKRNRSPIEDMDSSESNSQSDPGNPLSSDEDYEIPALKKSKKAVTKNGTIEDGGRRRSTRERRQRCILHYCPKCTASFTDLEELTLHVYSHRIANRGAKAPKAVKAVKQAVEKYACSKCSDKFRTAKALKEHFNVHKASERALFYCGVCQCDYGTAVSLYEHFHDVPDHWENRAVKKGKEISNGSGQTPVLVENSLGYCGTCFFPFMSEKDQGFHKFRICVPTCQTCHQPLGTNGDTFFKHARTHFDLTYKCAKCGQYDLLSEFLEHSEECKVPGQARKIEYMCKSCDFRTPCVKLMFAHGLSHCFVKEMPEDSVSPWASCHHCSEVLEVPQNKKARFKLPKEFAKARVVKIVQSNVHYMIVGQERIVLPQEPSEGVEESDLESIADDTSPSDMKTQVPFGVRSFAKLQMSFKSNLDFLAPTLGSLRELRLKRPGIESNPDLLKRLAEGSMLTKMILGRANDVVVTADLSAPTPNAFKCHQCGKIYSTQKNLEDHIAIECSEPKADPQNDLKPNEAEEELKRLPGTRAKSRTRNGSK</sequence>
<evidence type="ECO:0000256" key="4">
    <source>
        <dbReference type="ARBA" id="ARBA00022771"/>
    </source>
</evidence>
<gene>
    <name evidence="10" type="ORF">TCAL_14784</name>
</gene>
<evidence type="ECO:0000256" key="1">
    <source>
        <dbReference type="ARBA" id="ARBA00004123"/>
    </source>
</evidence>
<dbReference type="Gene3D" id="3.30.160.60">
    <property type="entry name" value="Classic Zinc Finger"/>
    <property type="match status" value="2"/>
</dbReference>
<feature type="region of interest" description="Disordered" evidence="8">
    <location>
        <begin position="1"/>
        <end position="62"/>
    </location>
</feature>
<name>A0A553PQ54_TIGCA</name>
<evidence type="ECO:0000256" key="6">
    <source>
        <dbReference type="ARBA" id="ARBA00023242"/>
    </source>
</evidence>
<keyword evidence="5" id="KW-0862">Zinc</keyword>
<feature type="compositionally biased region" description="Basic residues" evidence="8">
    <location>
        <begin position="532"/>
        <end position="541"/>
    </location>
</feature>
<keyword evidence="4 7" id="KW-0863">Zinc-finger</keyword>
<dbReference type="PROSITE" id="PS50157">
    <property type="entry name" value="ZINC_FINGER_C2H2_2"/>
    <property type="match status" value="2"/>
</dbReference>
<dbReference type="Pfam" id="PF00096">
    <property type="entry name" value="zf-C2H2"/>
    <property type="match status" value="1"/>
</dbReference>
<evidence type="ECO:0000256" key="8">
    <source>
        <dbReference type="SAM" id="MobiDB-lite"/>
    </source>
</evidence>
<accession>A0A553PQ54</accession>
<dbReference type="AlphaFoldDB" id="A0A553PQ54"/>
<feature type="domain" description="C2H2-type" evidence="9">
    <location>
        <begin position="118"/>
        <end position="145"/>
    </location>
</feature>
<feature type="compositionally biased region" description="Polar residues" evidence="8">
    <location>
        <begin position="18"/>
        <end position="31"/>
    </location>
</feature>
<dbReference type="PANTHER" id="PTHR24376">
    <property type="entry name" value="ZINC FINGER PROTEIN"/>
    <property type="match status" value="1"/>
</dbReference>
<evidence type="ECO:0000259" key="9">
    <source>
        <dbReference type="PROSITE" id="PS50157"/>
    </source>
</evidence>
<feature type="region of interest" description="Disordered" evidence="8">
    <location>
        <begin position="504"/>
        <end position="541"/>
    </location>
</feature>